<name>A0A0F8WK38_9ZZZZ</name>
<feature type="non-terminal residue" evidence="1">
    <location>
        <position position="25"/>
    </location>
</feature>
<dbReference type="AlphaFoldDB" id="A0A0F8WK38"/>
<organism evidence="1">
    <name type="scientific">marine sediment metagenome</name>
    <dbReference type="NCBI Taxonomy" id="412755"/>
    <lineage>
        <taxon>unclassified sequences</taxon>
        <taxon>metagenomes</taxon>
        <taxon>ecological metagenomes</taxon>
    </lineage>
</organism>
<gene>
    <name evidence="1" type="ORF">LCGC14_3058700</name>
</gene>
<proteinExistence type="predicted"/>
<accession>A0A0F8WK38</accession>
<reference evidence="1" key="1">
    <citation type="journal article" date="2015" name="Nature">
        <title>Complex archaea that bridge the gap between prokaryotes and eukaryotes.</title>
        <authorList>
            <person name="Spang A."/>
            <person name="Saw J.H."/>
            <person name="Jorgensen S.L."/>
            <person name="Zaremba-Niedzwiedzka K."/>
            <person name="Martijn J."/>
            <person name="Lind A.E."/>
            <person name="van Eijk R."/>
            <person name="Schleper C."/>
            <person name="Guy L."/>
            <person name="Ettema T.J."/>
        </authorList>
    </citation>
    <scope>NUCLEOTIDE SEQUENCE</scope>
</reference>
<evidence type="ECO:0000313" key="1">
    <source>
        <dbReference type="EMBL" id="KKK57018.1"/>
    </source>
</evidence>
<dbReference type="EMBL" id="LAZR01064701">
    <property type="protein sequence ID" value="KKK57018.1"/>
    <property type="molecule type" value="Genomic_DNA"/>
</dbReference>
<comment type="caution">
    <text evidence="1">The sequence shown here is derived from an EMBL/GenBank/DDBJ whole genome shotgun (WGS) entry which is preliminary data.</text>
</comment>
<protein>
    <submittedName>
        <fullName evidence="1">Uncharacterized protein</fullName>
    </submittedName>
</protein>
<sequence length="25" mass="2918">MDIKEQIKKGCGKQINQIMFCGEKF</sequence>